<comment type="caution">
    <text evidence="1">The sequence shown here is derived from an EMBL/GenBank/DDBJ whole genome shotgun (WGS) entry which is preliminary data.</text>
</comment>
<organism evidence="1 2">
    <name type="scientific">Isoptericola sediminis</name>
    <dbReference type="NCBI Taxonomy" id="2733572"/>
    <lineage>
        <taxon>Bacteria</taxon>
        <taxon>Bacillati</taxon>
        <taxon>Actinomycetota</taxon>
        <taxon>Actinomycetes</taxon>
        <taxon>Micrococcales</taxon>
        <taxon>Promicromonosporaceae</taxon>
        <taxon>Isoptericola</taxon>
    </lineage>
</organism>
<dbReference type="RefSeq" id="WP_171246306.1">
    <property type="nucleotide sequence ID" value="NZ_JABFAJ010000008.1"/>
</dbReference>
<dbReference type="EMBL" id="JABFAJ010000008">
    <property type="protein sequence ID" value="NNU26789.1"/>
    <property type="molecule type" value="Genomic_DNA"/>
</dbReference>
<accession>A0A849K421</accession>
<protein>
    <submittedName>
        <fullName evidence="1">Uncharacterized protein</fullName>
    </submittedName>
</protein>
<dbReference type="Proteomes" id="UP000557204">
    <property type="component" value="Unassembled WGS sequence"/>
</dbReference>
<dbReference type="AlphaFoldDB" id="A0A849K421"/>
<reference evidence="1 2" key="1">
    <citation type="submission" date="2020-05" db="EMBL/GenBank/DDBJ databases">
        <title>Genome sequence of Isoptericola sp. JC619 isolated from Chilika lagoon, India.</title>
        <authorList>
            <person name="Kumar D."/>
            <person name="Appam K."/>
            <person name="Gandham S."/>
            <person name="Uppada J."/>
            <person name="Sasikala C."/>
            <person name="Venkata Ramana C."/>
        </authorList>
    </citation>
    <scope>NUCLEOTIDE SEQUENCE [LARGE SCALE GENOMIC DNA]</scope>
    <source>
        <strain evidence="1 2">JC619</strain>
    </source>
</reference>
<evidence type="ECO:0000313" key="1">
    <source>
        <dbReference type="EMBL" id="NNU26789.1"/>
    </source>
</evidence>
<sequence length="100" mass="10736">MLVDLPDASRTPLAADVDRVAYLADVLGERPLTLDRDERREVVAMPAGEGMSTRVIAPIAGVRSEWTIRADLAASHVRDHLAPGQLAETGGLDGKTYTAR</sequence>
<gene>
    <name evidence="1" type="ORF">HLI28_04420</name>
</gene>
<name>A0A849K421_9MICO</name>
<proteinExistence type="predicted"/>
<keyword evidence="2" id="KW-1185">Reference proteome</keyword>
<evidence type="ECO:0000313" key="2">
    <source>
        <dbReference type="Proteomes" id="UP000557204"/>
    </source>
</evidence>